<dbReference type="SUPFAM" id="SSF53474">
    <property type="entry name" value="alpha/beta-Hydrolases"/>
    <property type="match status" value="1"/>
</dbReference>
<dbReference type="InterPro" id="IPR050266">
    <property type="entry name" value="AB_hydrolase_sf"/>
</dbReference>
<organism evidence="3 4">
    <name type="scientific">Psychromicrobium silvestre</name>
    <dbReference type="NCBI Taxonomy" id="1645614"/>
    <lineage>
        <taxon>Bacteria</taxon>
        <taxon>Bacillati</taxon>
        <taxon>Actinomycetota</taxon>
        <taxon>Actinomycetes</taxon>
        <taxon>Micrococcales</taxon>
        <taxon>Micrococcaceae</taxon>
        <taxon>Psychromicrobium</taxon>
    </lineage>
</organism>
<feature type="domain" description="AB hydrolase-1" evidence="2">
    <location>
        <begin position="10"/>
        <end position="241"/>
    </location>
</feature>
<keyword evidence="1" id="KW-0378">Hydrolase</keyword>
<dbReference type="Gene3D" id="3.40.50.1820">
    <property type="entry name" value="alpha/beta hydrolase"/>
    <property type="match status" value="1"/>
</dbReference>
<evidence type="ECO:0000313" key="4">
    <source>
        <dbReference type="Proteomes" id="UP000521748"/>
    </source>
</evidence>
<dbReference type="InterPro" id="IPR000639">
    <property type="entry name" value="Epox_hydrolase-like"/>
</dbReference>
<dbReference type="InterPro" id="IPR029058">
    <property type="entry name" value="AB_hydrolase_fold"/>
</dbReference>
<dbReference type="PANTHER" id="PTHR43798:SF31">
    <property type="entry name" value="AB HYDROLASE SUPERFAMILY PROTEIN YCLE"/>
    <property type="match status" value="1"/>
</dbReference>
<comment type="caution">
    <text evidence="3">The sequence shown here is derived from an EMBL/GenBank/DDBJ whole genome shotgun (WGS) entry which is preliminary data.</text>
</comment>
<dbReference type="Pfam" id="PF12697">
    <property type="entry name" value="Abhydrolase_6"/>
    <property type="match status" value="1"/>
</dbReference>
<gene>
    <name evidence="3" type="ORF">FHU41_000126</name>
</gene>
<evidence type="ECO:0000259" key="2">
    <source>
        <dbReference type="Pfam" id="PF12697"/>
    </source>
</evidence>
<name>A0A7Y9S4E1_9MICC</name>
<dbReference type="GO" id="GO:0016787">
    <property type="term" value="F:hydrolase activity"/>
    <property type="evidence" value="ECO:0007669"/>
    <property type="project" value="UniProtKB-KW"/>
</dbReference>
<dbReference type="GO" id="GO:0016020">
    <property type="term" value="C:membrane"/>
    <property type="evidence" value="ECO:0007669"/>
    <property type="project" value="TreeGrafter"/>
</dbReference>
<dbReference type="Proteomes" id="UP000521748">
    <property type="component" value="Unassembled WGS sequence"/>
</dbReference>
<evidence type="ECO:0000313" key="3">
    <source>
        <dbReference type="EMBL" id="NYE93905.1"/>
    </source>
</evidence>
<dbReference type="PRINTS" id="PR00111">
    <property type="entry name" value="ABHYDROLASE"/>
</dbReference>
<dbReference type="InterPro" id="IPR000073">
    <property type="entry name" value="AB_hydrolase_1"/>
</dbReference>
<dbReference type="AlphaFoldDB" id="A0A7Y9S4E1"/>
<keyword evidence="4" id="KW-1185">Reference proteome</keyword>
<reference evidence="3 4" key="1">
    <citation type="submission" date="2020-07" db="EMBL/GenBank/DDBJ databases">
        <title>Sequencing the genomes of 1000 actinobacteria strains.</title>
        <authorList>
            <person name="Klenk H.-P."/>
        </authorList>
    </citation>
    <scope>NUCLEOTIDE SEQUENCE [LARGE SCALE GENOMIC DNA]</scope>
    <source>
        <strain evidence="3 4">DSM 102047</strain>
    </source>
</reference>
<accession>A0A7Y9S4E1</accession>
<dbReference type="EMBL" id="JACBYQ010000001">
    <property type="protein sequence ID" value="NYE93905.1"/>
    <property type="molecule type" value="Genomic_DNA"/>
</dbReference>
<dbReference type="PRINTS" id="PR00412">
    <property type="entry name" value="EPOXHYDRLASE"/>
</dbReference>
<protein>
    <submittedName>
        <fullName evidence="3">Pimeloyl-ACP methyl ester carboxylesterase</fullName>
    </submittedName>
</protein>
<sequence length="248" mass="26873">MDNKGSTLPIVFVHGLVGGLADPECLEHLDAVQVISPDLQGYGCNQQFQNISIEGQALELQRAIEQAGINGAVNLVGHSVGGVIAAAFVQQYPGRVKSLVFAEGNFTLVDAFWSARLAEMTSQEAAASHQESVQHPEAWLAQAGVLVTAGRLRKAREALAYQPAATRQATARAVVEYTRRPEYQVLLKEVFDRVEVHLVAGERSRADWDVPAWALQRAKSYAEIADTGHLLMLEAPEEFAGAINAAFQ</sequence>
<evidence type="ECO:0000256" key="1">
    <source>
        <dbReference type="ARBA" id="ARBA00022801"/>
    </source>
</evidence>
<dbReference type="PANTHER" id="PTHR43798">
    <property type="entry name" value="MONOACYLGLYCEROL LIPASE"/>
    <property type="match status" value="1"/>
</dbReference>
<dbReference type="RefSeq" id="WP_179387742.1">
    <property type="nucleotide sequence ID" value="NZ_JACBYQ010000001.1"/>
</dbReference>
<proteinExistence type="predicted"/>